<keyword evidence="9" id="KW-1185">Reference proteome</keyword>
<keyword evidence="6 7" id="KW-0472">Membrane</keyword>
<keyword evidence="3" id="KW-1003">Cell membrane</keyword>
<evidence type="ECO:0000256" key="6">
    <source>
        <dbReference type="ARBA" id="ARBA00023136"/>
    </source>
</evidence>
<comment type="caution">
    <text evidence="8">The sequence shown here is derived from an EMBL/GenBank/DDBJ whole genome shotgun (WGS) entry which is preliminary data.</text>
</comment>
<dbReference type="InterPro" id="IPR004776">
    <property type="entry name" value="Mem_transp_PIN-like"/>
</dbReference>
<feature type="transmembrane region" description="Helical" evidence="7">
    <location>
        <begin position="31"/>
        <end position="50"/>
    </location>
</feature>
<feature type="transmembrane region" description="Helical" evidence="7">
    <location>
        <begin position="6"/>
        <end position="24"/>
    </location>
</feature>
<dbReference type="Pfam" id="PF03547">
    <property type="entry name" value="Mem_trans"/>
    <property type="match status" value="1"/>
</dbReference>
<accession>A0ABW9XDK1</accession>
<keyword evidence="2" id="KW-0813">Transport</keyword>
<dbReference type="RefSeq" id="WP_161717901.1">
    <property type="nucleotide sequence ID" value="NZ_JAAAPO010000003.1"/>
</dbReference>
<feature type="transmembrane region" description="Helical" evidence="7">
    <location>
        <begin position="62"/>
        <end position="81"/>
    </location>
</feature>
<protein>
    <submittedName>
        <fullName evidence="8">AEC family transporter</fullName>
    </submittedName>
</protein>
<feature type="transmembrane region" description="Helical" evidence="7">
    <location>
        <begin position="124"/>
        <end position="143"/>
    </location>
</feature>
<gene>
    <name evidence="8" type="ORF">GTZ99_08660</name>
</gene>
<dbReference type="Proteomes" id="UP000753724">
    <property type="component" value="Unassembled WGS sequence"/>
</dbReference>
<feature type="transmembrane region" description="Helical" evidence="7">
    <location>
        <begin position="253"/>
        <end position="273"/>
    </location>
</feature>
<evidence type="ECO:0000256" key="3">
    <source>
        <dbReference type="ARBA" id="ARBA00022475"/>
    </source>
</evidence>
<evidence type="ECO:0000313" key="9">
    <source>
        <dbReference type="Proteomes" id="UP000753724"/>
    </source>
</evidence>
<keyword evidence="4 7" id="KW-0812">Transmembrane</keyword>
<evidence type="ECO:0000256" key="5">
    <source>
        <dbReference type="ARBA" id="ARBA00022989"/>
    </source>
</evidence>
<dbReference type="PANTHER" id="PTHR36838">
    <property type="entry name" value="AUXIN EFFLUX CARRIER FAMILY PROTEIN"/>
    <property type="match status" value="1"/>
</dbReference>
<proteinExistence type="predicted"/>
<dbReference type="EMBL" id="JAAAPO010000003">
    <property type="protein sequence ID" value="NBC36627.1"/>
    <property type="molecule type" value="Genomic_DNA"/>
</dbReference>
<evidence type="ECO:0000256" key="1">
    <source>
        <dbReference type="ARBA" id="ARBA00004141"/>
    </source>
</evidence>
<dbReference type="PANTHER" id="PTHR36838:SF3">
    <property type="entry name" value="TRANSPORTER AUXIN EFFLUX CARRIER EC FAMILY"/>
    <property type="match status" value="1"/>
</dbReference>
<feature type="transmembrane region" description="Helical" evidence="7">
    <location>
        <begin position="93"/>
        <end position="112"/>
    </location>
</feature>
<evidence type="ECO:0000256" key="4">
    <source>
        <dbReference type="ARBA" id="ARBA00022692"/>
    </source>
</evidence>
<organism evidence="8 9">
    <name type="scientific">Novosphingobium ovatum</name>
    <dbReference type="NCBI Taxonomy" id="1908523"/>
    <lineage>
        <taxon>Bacteria</taxon>
        <taxon>Pseudomonadati</taxon>
        <taxon>Pseudomonadota</taxon>
        <taxon>Alphaproteobacteria</taxon>
        <taxon>Sphingomonadales</taxon>
        <taxon>Sphingomonadaceae</taxon>
        <taxon>Novosphingobium</taxon>
    </lineage>
</organism>
<keyword evidence="5 7" id="KW-1133">Transmembrane helix</keyword>
<feature type="transmembrane region" description="Helical" evidence="7">
    <location>
        <begin position="285"/>
        <end position="307"/>
    </location>
</feature>
<evidence type="ECO:0000313" key="8">
    <source>
        <dbReference type="EMBL" id="NBC36627.1"/>
    </source>
</evidence>
<feature type="transmembrane region" description="Helical" evidence="7">
    <location>
        <begin position="196"/>
        <end position="218"/>
    </location>
</feature>
<feature type="transmembrane region" description="Helical" evidence="7">
    <location>
        <begin position="164"/>
        <end position="184"/>
    </location>
</feature>
<name>A0ABW9XDK1_9SPHN</name>
<feature type="transmembrane region" description="Helical" evidence="7">
    <location>
        <begin position="225"/>
        <end position="247"/>
    </location>
</feature>
<evidence type="ECO:0000256" key="7">
    <source>
        <dbReference type="SAM" id="Phobius"/>
    </source>
</evidence>
<comment type="subcellular location">
    <subcellularLocation>
        <location evidence="1">Membrane</location>
        <topology evidence="1">Multi-pass membrane protein</topology>
    </subcellularLocation>
</comment>
<reference evidence="9" key="1">
    <citation type="submission" date="2020-01" db="EMBL/GenBank/DDBJ databases">
        <title>Sphingomonas sp. strain CSW-10.</title>
        <authorList>
            <person name="Chen W.-M."/>
        </authorList>
    </citation>
    <scope>NUCLEOTIDE SEQUENCE [LARGE SCALE GENOMIC DNA]</scope>
    <source>
        <strain evidence="9">FSY-8</strain>
    </source>
</reference>
<evidence type="ECO:0000256" key="2">
    <source>
        <dbReference type="ARBA" id="ARBA00022448"/>
    </source>
</evidence>
<sequence>MIAIITPVFLLIGLGFGIGRLGLFSPDHVRGFGRFVLLVALPALVFNALANTHISQVLRADYLVVYGLASLGSMGLGYAWFRLAAGCDTATAAVRGLGMSLSNTAFVGFPLATQLFGPAAAGPLAINLLVENIVIIPLTLTLIEASTSQHPHIGQTLATIGKGLLRTPILIAILLGGACSLAGVSLPPVLAKPVAMMAGASAPLALFTIGASLAGVSLHGRRGAIAGITVGKLLVHPALAAVLLWLIPVGDPVFATMVILAAAIPTASVFPIIAQRADDVETTSAALLVATAVSFVTLVVVMGMLGVHLPAHP</sequence>